<evidence type="ECO:0000313" key="3">
    <source>
        <dbReference type="Proteomes" id="UP000281553"/>
    </source>
</evidence>
<evidence type="ECO:0000256" key="1">
    <source>
        <dbReference type="SAM" id="Phobius"/>
    </source>
</evidence>
<keyword evidence="1" id="KW-0472">Membrane</keyword>
<feature type="transmembrane region" description="Helical" evidence="1">
    <location>
        <begin position="30"/>
        <end position="49"/>
    </location>
</feature>
<protein>
    <submittedName>
        <fullName evidence="2">Uncharacterized protein</fullName>
    </submittedName>
</protein>
<accession>A0A3P7N948</accession>
<dbReference type="Proteomes" id="UP000281553">
    <property type="component" value="Unassembled WGS sequence"/>
</dbReference>
<evidence type="ECO:0000313" key="2">
    <source>
        <dbReference type="EMBL" id="VDN31938.1"/>
    </source>
</evidence>
<proteinExistence type="predicted"/>
<sequence length="57" mass="6421">MAVIGVCSGILALIVHLLLLRSRERKPWKVVLLELLLLLAAGKSLASSFRRRRLITR</sequence>
<dbReference type="EMBL" id="UYRU01081529">
    <property type="protein sequence ID" value="VDN31938.1"/>
    <property type="molecule type" value="Genomic_DNA"/>
</dbReference>
<keyword evidence="1" id="KW-0812">Transmembrane</keyword>
<name>A0A3P7N948_DIBLA</name>
<organism evidence="2 3">
    <name type="scientific">Dibothriocephalus latus</name>
    <name type="common">Fish tapeworm</name>
    <name type="synonym">Diphyllobothrium latum</name>
    <dbReference type="NCBI Taxonomy" id="60516"/>
    <lineage>
        <taxon>Eukaryota</taxon>
        <taxon>Metazoa</taxon>
        <taxon>Spiralia</taxon>
        <taxon>Lophotrochozoa</taxon>
        <taxon>Platyhelminthes</taxon>
        <taxon>Cestoda</taxon>
        <taxon>Eucestoda</taxon>
        <taxon>Diphyllobothriidea</taxon>
        <taxon>Diphyllobothriidae</taxon>
        <taxon>Dibothriocephalus</taxon>
    </lineage>
</organism>
<keyword evidence="1" id="KW-1133">Transmembrane helix</keyword>
<gene>
    <name evidence="2" type="ORF">DILT_LOCUS15864</name>
</gene>
<keyword evidence="3" id="KW-1185">Reference proteome</keyword>
<reference evidence="2 3" key="1">
    <citation type="submission" date="2018-11" db="EMBL/GenBank/DDBJ databases">
        <authorList>
            <consortium name="Pathogen Informatics"/>
        </authorList>
    </citation>
    <scope>NUCLEOTIDE SEQUENCE [LARGE SCALE GENOMIC DNA]</scope>
</reference>
<dbReference type="AlphaFoldDB" id="A0A3P7N948"/>